<dbReference type="RefSeq" id="WP_147800126.1">
    <property type="nucleotide sequence ID" value="NZ_VPFL01000013.1"/>
</dbReference>
<evidence type="ECO:0000313" key="8">
    <source>
        <dbReference type="Proteomes" id="UP000321201"/>
    </source>
</evidence>
<protein>
    <submittedName>
        <fullName evidence="7">Sodium:proton antiporter</fullName>
    </submittedName>
</protein>
<keyword evidence="4 5" id="KW-0472">Membrane</keyword>
<dbReference type="Proteomes" id="UP000321201">
    <property type="component" value="Unassembled WGS sequence"/>
</dbReference>
<feature type="transmembrane region" description="Helical" evidence="5">
    <location>
        <begin position="12"/>
        <end position="31"/>
    </location>
</feature>
<dbReference type="InterPro" id="IPR038770">
    <property type="entry name" value="Na+/solute_symporter_sf"/>
</dbReference>
<evidence type="ECO:0000256" key="1">
    <source>
        <dbReference type="ARBA" id="ARBA00004141"/>
    </source>
</evidence>
<proteinExistence type="predicted"/>
<keyword evidence="3 5" id="KW-1133">Transmembrane helix</keyword>
<dbReference type="PANTHER" id="PTHR43021:SF2">
    <property type="entry name" value="CATION_H+ EXCHANGER DOMAIN-CONTAINING PROTEIN"/>
    <property type="match status" value="1"/>
</dbReference>
<accession>A0A5C7EJ95</accession>
<evidence type="ECO:0000256" key="4">
    <source>
        <dbReference type="ARBA" id="ARBA00023136"/>
    </source>
</evidence>
<reference evidence="7 8" key="1">
    <citation type="submission" date="2019-08" db="EMBL/GenBank/DDBJ databases">
        <title>Pelomicrobium methylotrophicum gen. nov., sp. nov. a moderately thermophilic, facultatively anaerobic, lithoautotrophic and methylotrophic bacterium isolated from a terrestrial mud volcano.</title>
        <authorList>
            <person name="Slobodkina G.B."/>
            <person name="Merkel A.Y."/>
            <person name="Slobodkin A.I."/>
        </authorList>
    </citation>
    <scope>NUCLEOTIDE SEQUENCE [LARGE SCALE GENOMIC DNA]</scope>
    <source>
        <strain evidence="7 8">SM250</strain>
    </source>
</reference>
<dbReference type="GO" id="GO:0016020">
    <property type="term" value="C:membrane"/>
    <property type="evidence" value="ECO:0007669"/>
    <property type="project" value="UniProtKB-SubCell"/>
</dbReference>
<comment type="caution">
    <text evidence="7">The sequence shown here is derived from an EMBL/GenBank/DDBJ whole genome shotgun (WGS) entry which is preliminary data.</text>
</comment>
<evidence type="ECO:0000256" key="3">
    <source>
        <dbReference type="ARBA" id="ARBA00022989"/>
    </source>
</evidence>
<dbReference type="OrthoDB" id="8617652at2"/>
<keyword evidence="8" id="KW-1185">Reference proteome</keyword>
<comment type="subcellular location">
    <subcellularLocation>
        <location evidence="1">Membrane</location>
        <topology evidence="1">Multi-pass membrane protein</topology>
    </subcellularLocation>
</comment>
<dbReference type="InParanoid" id="A0A5C7EJ95"/>
<feature type="transmembrane region" description="Helical" evidence="5">
    <location>
        <begin position="279"/>
        <end position="300"/>
    </location>
</feature>
<evidence type="ECO:0000256" key="5">
    <source>
        <dbReference type="SAM" id="Phobius"/>
    </source>
</evidence>
<dbReference type="GO" id="GO:1902600">
    <property type="term" value="P:proton transmembrane transport"/>
    <property type="evidence" value="ECO:0007669"/>
    <property type="project" value="InterPro"/>
</dbReference>
<dbReference type="Pfam" id="PF00999">
    <property type="entry name" value="Na_H_Exchanger"/>
    <property type="match status" value="1"/>
</dbReference>
<dbReference type="AlphaFoldDB" id="A0A5C7EJ95"/>
<feature type="transmembrane region" description="Helical" evidence="5">
    <location>
        <begin position="336"/>
        <end position="354"/>
    </location>
</feature>
<feature type="transmembrane region" description="Helical" evidence="5">
    <location>
        <begin position="43"/>
        <end position="61"/>
    </location>
</feature>
<dbReference type="InterPro" id="IPR006153">
    <property type="entry name" value="Cation/H_exchanger_TM"/>
</dbReference>
<sequence length="402" mass="42014">MDPWFFLPPWPIHASGLLWFAVVLIVAAVAGEAVARWLRLPRLVGYVAAGVVSGPHLTGLLDPRTLSDLRMLLDLAIGLVLFELGQRVNLHWLRRNPGLLATSLLESAAAFLAVFGVLHALGSRPLIAALAGAIAMATSPLVVMTITRESRAEGQVTERLLLLTTLNAIYAFVALALLLAGMHLEERSGWLVMVLHPLYLIGGSLGIALGAAGALLLLLRYLGRQEDAQVGAAIAMVVLVVTLAATLHISVVLSLLAFGALSRTLDRERRFASIRFGDVGLLATIIIFALTGAAIDLSVLPAVAGPALALVAARFLGKSAGVLALVPVSALSVKKSALLALALAPMSLMAVVMLQEASSVYPALSGEATAVVMASVAIMEVLGPLATHYALRWSGEAGARNS</sequence>
<feature type="transmembrane region" description="Helical" evidence="5">
    <location>
        <begin position="307"/>
        <end position="330"/>
    </location>
</feature>
<feature type="domain" description="Cation/H+ exchanger transmembrane" evidence="6">
    <location>
        <begin position="26"/>
        <end position="384"/>
    </location>
</feature>
<dbReference type="Gene3D" id="1.20.1530.20">
    <property type="match status" value="1"/>
</dbReference>
<name>A0A5C7EJ95_9PROT</name>
<dbReference type="EMBL" id="VPFL01000013">
    <property type="protein sequence ID" value="TXF11498.1"/>
    <property type="molecule type" value="Genomic_DNA"/>
</dbReference>
<feature type="transmembrane region" description="Helical" evidence="5">
    <location>
        <begin position="97"/>
        <end position="121"/>
    </location>
</feature>
<gene>
    <name evidence="7" type="ORF">FR698_10360</name>
</gene>
<feature type="transmembrane region" description="Helical" evidence="5">
    <location>
        <begin position="160"/>
        <end position="184"/>
    </location>
</feature>
<evidence type="ECO:0000313" key="7">
    <source>
        <dbReference type="EMBL" id="TXF11498.1"/>
    </source>
</evidence>
<organism evidence="7 8">
    <name type="scientific">Pelomicrobium methylotrophicum</name>
    <dbReference type="NCBI Taxonomy" id="2602750"/>
    <lineage>
        <taxon>Bacteria</taxon>
        <taxon>Pseudomonadati</taxon>
        <taxon>Pseudomonadota</taxon>
        <taxon>Hydrogenophilia</taxon>
        <taxon>Hydrogenophilia incertae sedis</taxon>
        <taxon>Pelomicrobium</taxon>
    </lineage>
</organism>
<evidence type="ECO:0000256" key="2">
    <source>
        <dbReference type="ARBA" id="ARBA00022692"/>
    </source>
</evidence>
<keyword evidence="2 5" id="KW-0812">Transmembrane</keyword>
<dbReference type="PANTHER" id="PTHR43021">
    <property type="entry name" value="NA(+)/H(+) ANTIPORTER-RELATED"/>
    <property type="match status" value="1"/>
</dbReference>
<feature type="transmembrane region" description="Helical" evidence="5">
    <location>
        <begin position="231"/>
        <end position="259"/>
    </location>
</feature>
<dbReference type="GO" id="GO:0015297">
    <property type="term" value="F:antiporter activity"/>
    <property type="evidence" value="ECO:0007669"/>
    <property type="project" value="InterPro"/>
</dbReference>
<evidence type="ECO:0000259" key="6">
    <source>
        <dbReference type="Pfam" id="PF00999"/>
    </source>
</evidence>
<feature type="transmembrane region" description="Helical" evidence="5">
    <location>
        <begin position="196"/>
        <end position="219"/>
    </location>
</feature>
<feature type="transmembrane region" description="Helical" evidence="5">
    <location>
        <begin position="127"/>
        <end position="148"/>
    </location>
</feature>